<evidence type="ECO:0000313" key="2">
    <source>
        <dbReference type="Proteomes" id="UP000046067"/>
    </source>
</evidence>
<organism evidence="1 2">
    <name type="scientific">Vibrio cholerae</name>
    <dbReference type="NCBI Taxonomy" id="666"/>
    <lineage>
        <taxon>Bacteria</taxon>
        <taxon>Pseudomonadati</taxon>
        <taxon>Pseudomonadota</taxon>
        <taxon>Gammaproteobacteria</taxon>
        <taxon>Vibrionales</taxon>
        <taxon>Vibrionaceae</taxon>
        <taxon>Vibrio</taxon>
    </lineage>
</organism>
<dbReference type="EMBL" id="CWQJ01000009">
    <property type="protein sequence ID" value="CSC07890.1"/>
    <property type="molecule type" value="Genomic_DNA"/>
</dbReference>
<name>A0A655X7M5_VIBCL</name>
<dbReference type="Proteomes" id="UP000046067">
    <property type="component" value="Unassembled WGS sequence"/>
</dbReference>
<dbReference type="RefSeq" id="WP_053033560.1">
    <property type="nucleotide sequence ID" value="NZ_CWSO01000001.1"/>
</dbReference>
<dbReference type="AlphaFoldDB" id="A0A655X7M5"/>
<accession>A0A655X7M5</accession>
<sequence>MNSINNSVSPLTLDTIEDNLDKVPSKQSCDDSDFSKILNQVSKVDGEVVESSFELEEEDEEESDAELLEKTRSIEFVEGRGMLNFLFRHPSRNSYIKTIGKKVDLIKSNDSSLQYQQANYNFSWRKFEIEGLKVKIDSYDIEFKIFSAFHFIDANLAGRLERSCASLRVEATYFNNKFKEYIKIEDYKQHTNFSKVGLDKFDLSANYFNQLEGLNRYRVYYKKKYYIFEFDNGRLVNLIRGDDDGS</sequence>
<reference evidence="1 2" key="1">
    <citation type="submission" date="2015-07" db="EMBL/GenBank/DDBJ databases">
        <authorList>
            <consortium name="Pathogen Informatics"/>
        </authorList>
    </citation>
    <scope>NUCLEOTIDE SEQUENCE [LARGE SCALE GENOMIC DNA]</scope>
    <source>
        <strain evidence="1 2">A325</strain>
    </source>
</reference>
<evidence type="ECO:0000313" key="1">
    <source>
        <dbReference type="EMBL" id="CSC07890.1"/>
    </source>
</evidence>
<proteinExistence type="predicted"/>
<protein>
    <submittedName>
        <fullName evidence="1">Uncharacterized protein</fullName>
    </submittedName>
</protein>
<gene>
    <name evidence="1" type="ORF">ERS013201_01713</name>
</gene>